<evidence type="ECO:0000259" key="9">
    <source>
        <dbReference type="PROSITE" id="PS51910"/>
    </source>
</evidence>
<sequence length="764" mass="80224">MHTHNLLSALSLVSLVASPLAASAQPSSRPAVHRRALRRSPSGFLADLWARRLPITTTTTVTVDATSTQVIWVTATSYPNSAIPTSEPTMNTTSVSSVYNEYPNATASATLVPSATQTGINASATETEWWASATTSVLPTLTSPTAKPNATRTEGWILITDTPGIENATTSAHHFDPSSAAASFASSLSSASSEAAQSTGGVTHVSSATVPNATEVSSTAAIANETGTATGTTSVYQTTLPIPTLPVITDVPSMSISTSFEVSSTASVAASTTIVSLSSQESILPSTTNGVSSSSISIDTPTTTVGVTSAYGIETVSATSQFTSEGPLTSSTSESSSKIPTSTVTASSTAVATFTSSFTAESSTNVNQPSTTSSQAALPSNTLSTTPLNEYLAAAYYPDWSVWTFPPSQIDFSRLDVVDFAFAIVNAQYGLEFTQYNSEDTLNWLVSVAHAAGKKVRLSIGGWTGSVYFSPAVATAENRQVLAQAILGMYNKFGLDGIDVDWEYPGVKGADNNIVSSQDSANFLVFLQLLRQTLPPTAILSTATQVWPFVGSNQAPLSDVSAFAKVLDWVMIMNYDIWGSADAWSQPGPNAPLNEGCGRSDQPLANAYQAVKSWTTAGMPAKQIMLGLPAYGYISASSSDSLRARRRRGLEKKGGVTLYNADGGSTYGQIKFSDIVAQGGLTRDSSGHWVGAGGFTRYWDTCSSTPWLKSSQSGQIITYDDPISISLKAQFARQSNLRGTNFWEITGDTTDWSLLDAARSGLGI</sequence>
<dbReference type="GO" id="GO:0008843">
    <property type="term" value="F:endochitinase activity"/>
    <property type="evidence" value="ECO:0007669"/>
    <property type="project" value="UniProtKB-EC"/>
</dbReference>
<keyword evidence="5 7" id="KW-0326">Glycosidase</keyword>
<dbReference type="PANTHER" id="PTHR11177:SF392">
    <property type="entry name" value="HAP41P"/>
    <property type="match status" value="1"/>
</dbReference>
<evidence type="ECO:0000256" key="1">
    <source>
        <dbReference type="ARBA" id="ARBA00000822"/>
    </source>
</evidence>
<dbReference type="PANTHER" id="PTHR11177">
    <property type="entry name" value="CHITINASE"/>
    <property type="match status" value="1"/>
</dbReference>
<dbReference type="SUPFAM" id="SSF51445">
    <property type="entry name" value="(Trans)glycosidases"/>
    <property type="match status" value="1"/>
</dbReference>
<dbReference type="EMBL" id="BLZA01000013">
    <property type="protein sequence ID" value="GHJ85728.1"/>
    <property type="molecule type" value="Genomic_DNA"/>
</dbReference>
<evidence type="ECO:0000256" key="3">
    <source>
        <dbReference type="ARBA" id="ARBA00023024"/>
    </source>
</evidence>
<evidence type="ECO:0000256" key="4">
    <source>
        <dbReference type="ARBA" id="ARBA00023277"/>
    </source>
</evidence>
<proteinExistence type="predicted"/>
<dbReference type="InterPro" id="IPR011583">
    <property type="entry name" value="Chitinase_II/V-like_cat"/>
</dbReference>
<dbReference type="AlphaFoldDB" id="A0A8H3TRT5"/>
<evidence type="ECO:0000313" key="11">
    <source>
        <dbReference type="Proteomes" id="UP000620104"/>
    </source>
</evidence>
<dbReference type="InterPro" id="IPR017853">
    <property type="entry name" value="GH"/>
</dbReference>
<organism evidence="10 11">
    <name type="scientific">Naganishia liquefaciens</name>
    <dbReference type="NCBI Taxonomy" id="104408"/>
    <lineage>
        <taxon>Eukaryota</taxon>
        <taxon>Fungi</taxon>
        <taxon>Dikarya</taxon>
        <taxon>Basidiomycota</taxon>
        <taxon>Agaricomycotina</taxon>
        <taxon>Tremellomycetes</taxon>
        <taxon>Filobasidiales</taxon>
        <taxon>Filobasidiaceae</taxon>
        <taxon>Naganishia</taxon>
    </lineage>
</organism>
<evidence type="ECO:0000256" key="6">
    <source>
        <dbReference type="ARBA" id="ARBA00023326"/>
    </source>
</evidence>
<evidence type="ECO:0000256" key="2">
    <source>
        <dbReference type="ARBA" id="ARBA00022801"/>
    </source>
</evidence>
<keyword evidence="2 7" id="KW-0378">Hydrolase</keyword>
<dbReference type="PROSITE" id="PS51910">
    <property type="entry name" value="GH18_2"/>
    <property type="match status" value="1"/>
</dbReference>
<evidence type="ECO:0000313" key="10">
    <source>
        <dbReference type="EMBL" id="GHJ85728.1"/>
    </source>
</evidence>
<dbReference type="InterPro" id="IPR050314">
    <property type="entry name" value="Glycosyl_Hydrlase_18"/>
</dbReference>
<name>A0A8H3TRT5_9TREE</name>
<evidence type="ECO:0000256" key="5">
    <source>
        <dbReference type="ARBA" id="ARBA00023295"/>
    </source>
</evidence>
<dbReference type="Proteomes" id="UP000620104">
    <property type="component" value="Unassembled WGS sequence"/>
</dbReference>
<feature type="chain" id="PRO_5034832711" description="GH18 domain-containing protein" evidence="8">
    <location>
        <begin position="25"/>
        <end position="764"/>
    </location>
</feature>
<dbReference type="Gene3D" id="3.20.20.80">
    <property type="entry name" value="Glycosidases"/>
    <property type="match status" value="1"/>
</dbReference>
<feature type="signal peptide" evidence="8">
    <location>
        <begin position="1"/>
        <end position="24"/>
    </location>
</feature>
<dbReference type="InterPro" id="IPR001223">
    <property type="entry name" value="Glyco_hydro18_cat"/>
</dbReference>
<evidence type="ECO:0000256" key="8">
    <source>
        <dbReference type="SAM" id="SignalP"/>
    </source>
</evidence>
<dbReference type="InterPro" id="IPR001579">
    <property type="entry name" value="Glyco_hydro_18_chit_AS"/>
</dbReference>
<comment type="catalytic activity">
    <reaction evidence="1">
        <text>Random endo-hydrolysis of N-acetyl-beta-D-glucosaminide (1-&gt;4)-beta-linkages in chitin and chitodextrins.</text>
        <dbReference type="EC" id="3.2.1.14"/>
    </reaction>
</comment>
<dbReference type="OrthoDB" id="73875at2759"/>
<accession>A0A8H3TRT5</accession>
<reference evidence="10" key="1">
    <citation type="submission" date="2020-07" db="EMBL/GenBank/DDBJ databases">
        <title>Draft Genome Sequence of a Deep-Sea Yeast, Naganishia (Cryptococcus) liquefaciens strain N6.</title>
        <authorList>
            <person name="Han Y.W."/>
            <person name="Kajitani R."/>
            <person name="Morimoto H."/>
            <person name="Parhat M."/>
            <person name="Tsubouchi H."/>
            <person name="Bakenova O."/>
            <person name="Ogata M."/>
            <person name="Argunhan B."/>
            <person name="Aoki R."/>
            <person name="Kajiwara S."/>
            <person name="Itoh T."/>
            <person name="Iwasaki H."/>
        </authorList>
    </citation>
    <scope>NUCLEOTIDE SEQUENCE</scope>
    <source>
        <strain evidence="10">N6</strain>
    </source>
</reference>
<dbReference type="SMART" id="SM00636">
    <property type="entry name" value="Glyco_18"/>
    <property type="match status" value="1"/>
</dbReference>
<dbReference type="GO" id="GO:0008061">
    <property type="term" value="F:chitin binding"/>
    <property type="evidence" value="ECO:0007669"/>
    <property type="project" value="InterPro"/>
</dbReference>
<comment type="caution">
    <text evidence="10">The sequence shown here is derived from an EMBL/GenBank/DDBJ whole genome shotgun (WGS) entry which is preliminary data.</text>
</comment>
<dbReference type="GO" id="GO:0006032">
    <property type="term" value="P:chitin catabolic process"/>
    <property type="evidence" value="ECO:0007669"/>
    <property type="project" value="UniProtKB-KW"/>
</dbReference>
<dbReference type="GO" id="GO:0000272">
    <property type="term" value="P:polysaccharide catabolic process"/>
    <property type="evidence" value="ECO:0007669"/>
    <property type="project" value="UniProtKB-KW"/>
</dbReference>
<keyword evidence="4" id="KW-0119">Carbohydrate metabolism</keyword>
<feature type="domain" description="GH18" evidence="9">
    <location>
        <begin position="391"/>
        <end position="764"/>
    </location>
</feature>
<keyword evidence="8" id="KW-0732">Signal</keyword>
<keyword evidence="6" id="KW-0624">Polysaccharide degradation</keyword>
<gene>
    <name evidence="10" type="ORF">NliqN6_2130</name>
</gene>
<keyword evidence="3" id="KW-0146">Chitin degradation</keyword>
<evidence type="ECO:0000256" key="7">
    <source>
        <dbReference type="RuleBase" id="RU000489"/>
    </source>
</evidence>
<keyword evidence="11" id="KW-1185">Reference proteome</keyword>
<protein>
    <recommendedName>
        <fullName evidence="9">GH18 domain-containing protein</fullName>
    </recommendedName>
</protein>
<dbReference type="InterPro" id="IPR029070">
    <property type="entry name" value="Chitinase_insertion_sf"/>
</dbReference>
<dbReference type="Pfam" id="PF00704">
    <property type="entry name" value="Glyco_hydro_18"/>
    <property type="match status" value="1"/>
</dbReference>
<dbReference type="Gene3D" id="3.10.50.10">
    <property type="match status" value="1"/>
</dbReference>
<dbReference type="GO" id="GO:0005576">
    <property type="term" value="C:extracellular region"/>
    <property type="evidence" value="ECO:0007669"/>
    <property type="project" value="TreeGrafter"/>
</dbReference>
<dbReference type="PROSITE" id="PS01095">
    <property type="entry name" value="GH18_1"/>
    <property type="match status" value="1"/>
</dbReference>